<name>A0A0E9S5V5_ANGAN</name>
<protein>
    <submittedName>
        <fullName evidence="1">Uncharacterized protein</fullName>
    </submittedName>
</protein>
<proteinExistence type="predicted"/>
<evidence type="ECO:0000313" key="1">
    <source>
        <dbReference type="EMBL" id="JAH35913.1"/>
    </source>
</evidence>
<dbReference type="EMBL" id="GBXM01072664">
    <property type="protein sequence ID" value="JAH35913.1"/>
    <property type="molecule type" value="Transcribed_RNA"/>
</dbReference>
<sequence length="71" mass="8221">MRDLAADSGDFKHPQFSLQNTWCHPLLLFTPQAVAKLALSGVRGRPFIRLQHRVQGHPIDKQEWLHRLILL</sequence>
<reference evidence="1" key="2">
    <citation type="journal article" date="2015" name="Fish Shellfish Immunol.">
        <title>Early steps in the European eel (Anguilla anguilla)-Vibrio vulnificus interaction in the gills: Role of the RtxA13 toxin.</title>
        <authorList>
            <person name="Callol A."/>
            <person name="Pajuelo D."/>
            <person name="Ebbesson L."/>
            <person name="Teles M."/>
            <person name="MacKenzie S."/>
            <person name="Amaro C."/>
        </authorList>
    </citation>
    <scope>NUCLEOTIDE SEQUENCE</scope>
</reference>
<dbReference type="AlphaFoldDB" id="A0A0E9S5V5"/>
<accession>A0A0E9S5V5</accession>
<reference evidence="1" key="1">
    <citation type="submission" date="2014-11" db="EMBL/GenBank/DDBJ databases">
        <authorList>
            <person name="Amaro Gonzalez C."/>
        </authorList>
    </citation>
    <scope>NUCLEOTIDE SEQUENCE</scope>
</reference>
<organism evidence="1">
    <name type="scientific">Anguilla anguilla</name>
    <name type="common">European freshwater eel</name>
    <name type="synonym">Muraena anguilla</name>
    <dbReference type="NCBI Taxonomy" id="7936"/>
    <lineage>
        <taxon>Eukaryota</taxon>
        <taxon>Metazoa</taxon>
        <taxon>Chordata</taxon>
        <taxon>Craniata</taxon>
        <taxon>Vertebrata</taxon>
        <taxon>Euteleostomi</taxon>
        <taxon>Actinopterygii</taxon>
        <taxon>Neopterygii</taxon>
        <taxon>Teleostei</taxon>
        <taxon>Anguilliformes</taxon>
        <taxon>Anguillidae</taxon>
        <taxon>Anguilla</taxon>
    </lineage>
</organism>